<dbReference type="EMBL" id="CP012523">
    <property type="protein sequence ID" value="ALC40087.1"/>
    <property type="molecule type" value="Genomic_DNA"/>
</dbReference>
<feature type="region of interest" description="Disordered" evidence="5">
    <location>
        <begin position="219"/>
        <end position="274"/>
    </location>
</feature>
<dbReference type="SMART" id="SM00396">
    <property type="entry name" value="ZnF_UBR1"/>
    <property type="match status" value="1"/>
</dbReference>
<dbReference type="AlphaFoldDB" id="A0A0M4ES43"/>
<organism evidence="7 8">
    <name type="scientific">Drosophila busckii</name>
    <name type="common">Fruit fly</name>
    <dbReference type="NCBI Taxonomy" id="30019"/>
    <lineage>
        <taxon>Eukaryota</taxon>
        <taxon>Metazoa</taxon>
        <taxon>Ecdysozoa</taxon>
        <taxon>Arthropoda</taxon>
        <taxon>Hexapoda</taxon>
        <taxon>Insecta</taxon>
        <taxon>Pterygota</taxon>
        <taxon>Neoptera</taxon>
        <taxon>Endopterygota</taxon>
        <taxon>Diptera</taxon>
        <taxon>Brachycera</taxon>
        <taxon>Muscomorpha</taxon>
        <taxon>Ephydroidea</taxon>
        <taxon>Drosophilidae</taxon>
        <taxon>Drosophila</taxon>
    </lineage>
</organism>
<feature type="domain" description="UBR-type" evidence="6">
    <location>
        <begin position="50"/>
        <end position="127"/>
    </location>
</feature>
<reference evidence="7 8" key="1">
    <citation type="submission" date="2015-08" db="EMBL/GenBank/DDBJ databases">
        <title>Ancestral chromatin configuration constrains chromatin evolution on differentiating sex chromosomes in Drosophila.</title>
        <authorList>
            <person name="Zhou Q."/>
            <person name="Bachtrog D."/>
        </authorList>
    </citation>
    <scope>NUCLEOTIDE SEQUENCE [LARGE SCALE GENOMIC DNA]</scope>
    <source>
        <tissue evidence="7">Whole larvae</tissue>
    </source>
</reference>
<evidence type="ECO:0000259" key="6">
    <source>
        <dbReference type="PROSITE" id="PS51157"/>
    </source>
</evidence>
<keyword evidence="2" id="KW-0863">Zinc-finger</keyword>
<dbReference type="SUPFAM" id="SSF57903">
    <property type="entry name" value="FYVE/PHD zinc finger"/>
    <property type="match status" value="1"/>
</dbReference>
<dbReference type="Pfam" id="PF02207">
    <property type="entry name" value="zf-UBR"/>
    <property type="match status" value="1"/>
</dbReference>
<dbReference type="InterPro" id="IPR003126">
    <property type="entry name" value="Znf_UBR"/>
</dbReference>
<name>A0A0M4ES43_DROBS</name>
<accession>A0A0M4ES43</accession>
<dbReference type="InterPro" id="IPR047506">
    <property type="entry name" value="UBR7-like_UBR-box"/>
</dbReference>
<dbReference type="GO" id="GO:0061630">
    <property type="term" value="F:ubiquitin protein ligase activity"/>
    <property type="evidence" value="ECO:0007669"/>
    <property type="project" value="InterPro"/>
</dbReference>
<dbReference type="GO" id="GO:0005737">
    <property type="term" value="C:cytoplasm"/>
    <property type="evidence" value="ECO:0007669"/>
    <property type="project" value="TreeGrafter"/>
</dbReference>
<dbReference type="PANTHER" id="PTHR13513:SF9">
    <property type="entry name" value="E3 UBIQUITIN-PROTEIN LIGASE UBR7-RELATED"/>
    <property type="match status" value="1"/>
</dbReference>
<evidence type="ECO:0000256" key="3">
    <source>
        <dbReference type="ARBA" id="ARBA00022833"/>
    </source>
</evidence>
<dbReference type="InterPro" id="IPR040204">
    <property type="entry name" value="UBR7"/>
</dbReference>
<sequence length="400" mass="45677">MSEVNITGSAPEVEEANPLEQSTITMIDVLEEEKEMEKEYAAVLGASDEKACTYTKGNIQRQALYSCLTCCPEARNDLTKCAGICLACSYRCHENHELVELYTKRNFRCDCPTLRMGSEKCCVLNPQLEGKQPKNAGNLYNHNFQGLYCKCKRPYPDPERTTEEVMLQCAICEDWYHLPHIQAPAVSEKWLDACSEMICDTCMDRHDFLRDYTGLAMLPPKETNETTDVEVDASQQKKEPEVNGEQPSGSDEPESKRAKLTQDECKRPKANKEHKGPAFWANDWRNALCQCEKCMKLYKEQSVEFLLDAEDSAKTYEERGMLRAEENSSYEQGIRALASIGRTQQIDAITEYNRMKDKLKEYLQSFAASNKVVTEEDINRFFAGIKNENNAHLGQPYFCR</sequence>
<evidence type="ECO:0000313" key="7">
    <source>
        <dbReference type="EMBL" id="ALC40087.1"/>
    </source>
</evidence>
<dbReference type="InterPro" id="IPR013083">
    <property type="entry name" value="Znf_RING/FYVE/PHD"/>
</dbReference>
<protein>
    <submittedName>
        <fullName evidence="7">CG15141</fullName>
    </submittedName>
</protein>
<proteinExistence type="predicted"/>
<dbReference type="Gene3D" id="3.30.40.10">
    <property type="entry name" value="Zinc/RING finger domain, C3HC4 (zinc finger)"/>
    <property type="match status" value="1"/>
</dbReference>
<dbReference type="OrthoDB" id="10262564at2759"/>
<evidence type="ECO:0000256" key="5">
    <source>
        <dbReference type="SAM" id="MobiDB-lite"/>
    </source>
</evidence>
<evidence type="ECO:0000256" key="1">
    <source>
        <dbReference type="ARBA" id="ARBA00022723"/>
    </source>
</evidence>
<keyword evidence="1" id="KW-0479">Metal-binding</keyword>
<dbReference type="CDD" id="cd19677">
    <property type="entry name" value="UBR-box_UBR7"/>
    <property type="match status" value="1"/>
</dbReference>
<evidence type="ECO:0000256" key="4">
    <source>
        <dbReference type="PROSITE-ProRule" id="PRU00508"/>
    </source>
</evidence>
<dbReference type="InterPro" id="IPR011011">
    <property type="entry name" value="Znf_FYVE_PHD"/>
</dbReference>
<dbReference type="OMA" id="GAMVYNH"/>
<evidence type="ECO:0000256" key="2">
    <source>
        <dbReference type="ARBA" id="ARBA00022771"/>
    </source>
</evidence>
<dbReference type="STRING" id="30019.A0A0M4ES43"/>
<gene>
    <name evidence="7" type="ORF">Dbus_chr2Lg2172</name>
</gene>
<keyword evidence="8" id="KW-1185">Reference proteome</keyword>
<dbReference type="CDD" id="cd15542">
    <property type="entry name" value="PHD_UBR7"/>
    <property type="match status" value="1"/>
</dbReference>
<keyword evidence="3" id="KW-0862">Zinc</keyword>
<dbReference type="Proteomes" id="UP000494163">
    <property type="component" value="Chromosome 2L"/>
</dbReference>
<dbReference type="PANTHER" id="PTHR13513">
    <property type="entry name" value="E3 UBIQUITIN-PROTEIN LIGASE UBR7"/>
    <property type="match status" value="1"/>
</dbReference>
<evidence type="ECO:0000313" key="8">
    <source>
        <dbReference type="Proteomes" id="UP000494163"/>
    </source>
</evidence>
<feature type="compositionally biased region" description="Basic and acidic residues" evidence="5">
    <location>
        <begin position="253"/>
        <end position="274"/>
    </location>
</feature>
<dbReference type="GO" id="GO:0008270">
    <property type="term" value="F:zinc ion binding"/>
    <property type="evidence" value="ECO:0007669"/>
    <property type="project" value="UniProtKB-KW"/>
</dbReference>
<feature type="zinc finger region" description="UBR-type" evidence="4">
    <location>
        <begin position="50"/>
        <end position="127"/>
    </location>
</feature>
<dbReference type="PROSITE" id="PS51157">
    <property type="entry name" value="ZF_UBR"/>
    <property type="match status" value="1"/>
</dbReference>